<evidence type="ECO:0000256" key="11">
    <source>
        <dbReference type="RuleBase" id="RU003357"/>
    </source>
</evidence>
<dbReference type="CDD" id="cd01347">
    <property type="entry name" value="ligand_gated_channel"/>
    <property type="match status" value="1"/>
</dbReference>
<dbReference type="EMBL" id="SORZ01000002">
    <property type="protein sequence ID" value="TPW34512.1"/>
    <property type="molecule type" value="Genomic_DNA"/>
</dbReference>
<feature type="region of interest" description="Disordered" evidence="12">
    <location>
        <begin position="1"/>
        <end position="42"/>
    </location>
</feature>
<evidence type="ECO:0000256" key="8">
    <source>
        <dbReference type="ARBA" id="ARBA00023170"/>
    </source>
</evidence>
<evidence type="ECO:0000313" key="15">
    <source>
        <dbReference type="EMBL" id="TPW34512.1"/>
    </source>
</evidence>
<evidence type="ECO:0000256" key="1">
    <source>
        <dbReference type="ARBA" id="ARBA00004571"/>
    </source>
</evidence>
<sequence>MLLAVPHLGRSADLPSAGKDKGQRPLMKGAPNPPAPSPRTGTADVLTVTAERQPRPVSQVGSAVTVITQPEITATQRRTLIDVLNYVPGLSVMRSGGNGGTASVFVRGLNANEVKARLDGMEINDAGTPSGQFDPGQFMSAGLGRVEVLRGPQSGLYGADAMGGVIDMTTQEGQATRPQAWIRAEGGTYATTDQAATLSGQQDRFHYMIALRHSHVGGFDDVPRPWRARAPQAPAGHRRVAENRNDNRTASLRFDYDLTQSLSAQFTAHLIDAHYAYVHDQTEPRTGLDGPSDRHDRSDQAQAVLHGRLQLESFDQRLVQKVEGGIVLIDRRDLPAGSRSARMFNRSLRAKADWQALARLDAGTTLLLGVDHLSERLLRPDRREGRSGGASIVTEAGYGQLTARWNPWLSLAANLRFDASTRYGNHPTWRVAPVVSVPGTGLAFKASGGTGFRGPSLEELSVRTLYVMPNPHLHAERLVGFDGGFEQRLWAGHLVVSADYYANHVRDLIQYAPLPGQGGWMGSYFNVSRAETHGAEAVVQAVFSPKLNLQGSYTWTVARDTTTHQPLLRRPHHKFAATLIWQPCAGLTVASALLYVSSWHDIGRYDPQAVRTAPYLTASLALSYQLTPRLQLFMRGDNLTNRNYVSPAGYRQPGRAFYGGVRLGL</sequence>
<comment type="subcellular location">
    <subcellularLocation>
        <location evidence="1 10">Cell outer membrane</location>
        <topology evidence="1 10">Multi-pass membrane protein</topology>
    </subcellularLocation>
</comment>
<evidence type="ECO:0000256" key="9">
    <source>
        <dbReference type="ARBA" id="ARBA00023237"/>
    </source>
</evidence>
<dbReference type="InterPro" id="IPR039426">
    <property type="entry name" value="TonB-dep_rcpt-like"/>
</dbReference>
<dbReference type="AlphaFoldDB" id="A0A506UMN7"/>
<name>A0A506UMN7_9PROT</name>
<dbReference type="GO" id="GO:0044718">
    <property type="term" value="P:siderophore transmembrane transport"/>
    <property type="evidence" value="ECO:0007669"/>
    <property type="project" value="TreeGrafter"/>
</dbReference>
<evidence type="ECO:0000256" key="3">
    <source>
        <dbReference type="ARBA" id="ARBA00022452"/>
    </source>
</evidence>
<dbReference type="GO" id="GO:0015344">
    <property type="term" value="F:siderophore uptake transmembrane transporter activity"/>
    <property type="evidence" value="ECO:0007669"/>
    <property type="project" value="TreeGrafter"/>
</dbReference>
<feature type="domain" description="TonB-dependent receptor-like beta-barrel" evidence="13">
    <location>
        <begin position="228"/>
        <end position="639"/>
    </location>
</feature>
<reference evidence="15 16" key="1">
    <citation type="submission" date="2019-03" db="EMBL/GenBank/DDBJ databases">
        <title>The complete genome sequence of Neokomagataea sp. Jb2 NBRC113641.</title>
        <authorList>
            <person name="Chua K.-O."/>
            <person name="Chan K.-G."/>
            <person name="See-Too W.-S."/>
        </authorList>
    </citation>
    <scope>NUCLEOTIDE SEQUENCE [LARGE SCALE GENOMIC DNA]</scope>
    <source>
        <strain evidence="15 16">Jb2</strain>
    </source>
</reference>
<evidence type="ECO:0000256" key="4">
    <source>
        <dbReference type="ARBA" id="ARBA00022692"/>
    </source>
</evidence>
<dbReference type="GO" id="GO:0009279">
    <property type="term" value="C:cell outer membrane"/>
    <property type="evidence" value="ECO:0007669"/>
    <property type="project" value="UniProtKB-SubCell"/>
</dbReference>
<dbReference type="InterPro" id="IPR036942">
    <property type="entry name" value="Beta-barrel_TonB_sf"/>
</dbReference>
<evidence type="ECO:0000259" key="13">
    <source>
        <dbReference type="Pfam" id="PF00593"/>
    </source>
</evidence>
<evidence type="ECO:0000256" key="2">
    <source>
        <dbReference type="ARBA" id="ARBA00022448"/>
    </source>
</evidence>
<keyword evidence="7 10" id="KW-0472">Membrane</keyword>
<keyword evidence="4 10" id="KW-0812">Transmembrane</keyword>
<feature type="domain" description="TonB-dependent receptor plug" evidence="14">
    <location>
        <begin position="58"/>
        <end position="165"/>
    </location>
</feature>
<evidence type="ECO:0000256" key="7">
    <source>
        <dbReference type="ARBA" id="ARBA00023136"/>
    </source>
</evidence>
<evidence type="ECO:0000256" key="12">
    <source>
        <dbReference type="SAM" id="MobiDB-lite"/>
    </source>
</evidence>
<evidence type="ECO:0000256" key="5">
    <source>
        <dbReference type="ARBA" id="ARBA00022729"/>
    </source>
</evidence>
<keyword evidence="6 11" id="KW-0798">TonB box</keyword>
<accession>A0A506UMN7</accession>
<dbReference type="Pfam" id="PF07715">
    <property type="entry name" value="Plug"/>
    <property type="match status" value="1"/>
</dbReference>
<comment type="similarity">
    <text evidence="10 11">Belongs to the TonB-dependent receptor family.</text>
</comment>
<dbReference type="Gene3D" id="2.170.130.10">
    <property type="entry name" value="TonB-dependent receptor, plug domain"/>
    <property type="match status" value="1"/>
</dbReference>
<dbReference type="PANTHER" id="PTHR30069:SF29">
    <property type="entry name" value="HEMOGLOBIN AND HEMOGLOBIN-HAPTOGLOBIN-BINDING PROTEIN 1-RELATED"/>
    <property type="match status" value="1"/>
</dbReference>
<protein>
    <submittedName>
        <fullName evidence="15">TonB-dependent receptor</fullName>
    </submittedName>
</protein>
<dbReference type="PROSITE" id="PS52016">
    <property type="entry name" value="TONB_DEPENDENT_REC_3"/>
    <property type="match status" value="1"/>
</dbReference>
<comment type="caution">
    <text evidence="15">The sequence shown here is derived from an EMBL/GenBank/DDBJ whole genome shotgun (WGS) entry which is preliminary data.</text>
</comment>
<keyword evidence="9 10" id="KW-0998">Cell outer membrane</keyword>
<keyword evidence="2 10" id="KW-0813">Transport</keyword>
<dbReference type="SUPFAM" id="SSF56935">
    <property type="entry name" value="Porins"/>
    <property type="match status" value="1"/>
</dbReference>
<keyword evidence="5" id="KW-0732">Signal</keyword>
<dbReference type="Gene3D" id="2.40.170.20">
    <property type="entry name" value="TonB-dependent receptor, beta-barrel domain"/>
    <property type="match status" value="1"/>
</dbReference>
<gene>
    <name evidence="15" type="ORF">E3202_05170</name>
</gene>
<evidence type="ECO:0000256" key="6">
    <source>
        <dbReference type="ARBA" id="ARBA00023077"/>
    </source>
</evidence>
<dbReference type="InterPro" id="IPR012910">
    <property type="entry name" value="Plug_dom"/>
</dbReference>
<keyword evidence="16" id="KW-1185">Reference proteome</keyword>
<dbReference type="Pfam" id="PF00593">
    <property type="entry name" value="TonB_dep_Rec_b-barrel"/>
    <property type="match status" value="1"/>
</dbReference>
<dbReference type="InterPro" id="IPR000531">
    <property type="entry name" value="Beta-barrel_TonB"/>
</dbReference>
<keyword evidence="8 15" id="KW-0675">Receptor</keyword>
<dbReference type="Proteomes" id="UP000315037">
    <property type="component" value="Unassembled WGS sequence"/>
</dbReference>
<keyword evidence="3 10" id="KW-1134">Transmembrane beta strand</keyword>
<evidence type="ECO:0000259" key="14">
    <source>
        <dbReference type="Pfam" id="PF07715"/>
    </source>
</evidence>
<proteinExistence type="inferred from homology"/>
<dbReference type="InterPro" id="IPR037066">
    <property type="entry name" value="Plug_dom_sf"/>
</dbReference>
<evidence type="ECO:0000313" key="16">
    <source>
        <dbReference type="Proteomes" id="UP000315037"/>
    </source>
</evidence>
<organism evidence="15 16">
    <name type="scientific">Oecophyllibacter saccharovorans</name>
    <dbReference type="NCBI Taxonomy" id="2558360"/>
    <lineage>
        <taxon>Bacteria</taxon>
        <taxon>Pseudomonadati</taxon>
        <taxon>Pseudomonadota</taxon>
        <taxon>Alphaproteobacteria</taxon>
        <taxon>Acetobacterales</taxon>
        <taxon>Acetobacteraceae</taxon>
        <taxon>Oecophyllibacter</taxon>
    </lineage>
</organism>
<dbReference type="PANTHER" id="PTHR30069">
    <property type="entry name" value="TONB-DEPENDENT OUTER MEMBRANE RECEPTOR"/>
    <property type="match status" value="1"/>
</dbReference>
<evidence type="ECO:0000256" key="10">
    <source>
        <dbReference type="PROSITE-ProRule" id="PRU01360"/>
    </source>
</evidence>